<dbReference type="InterPro" id="IPR027417">
    <property type="entry name" value="P-loop_NTPase"/>
</dbReference>
<dbReference type="SMART" id="SM00382">
    <property type="entry name" value="AAA"/>
    <property type="match status" value="1"/>
</dbReference>
<keyword evidence="4" id="KW-1003">Cell membrane</keyword>
<keyword evidence="5" id="KW-0547">Nucleotide-binding</keyword>
<dbReference type="Pfam" id="PF00005">
    <property type="entry name" value="ABC_tran"/>
    <property type="match status" value="1"/>
</dbReference>
<dbReference type="InterPro" id="IPR003439">
    <property type="entry name" value="ABC_transporter-like_ATP-bd"/>
</dbReference>
<evidence type="ECO:0000313" key="10">
    <source>
        <dbReference type="EMBL" id="MUG46450.1"/>
    </source>
</evidence>
<evidence type="ECO:0000256" key="1">
    <source>
        <dbReference type="ARBA" id="ARBA00004202"/>
    </source>
</evidence>
<evidence type="ECO:0000256" key="4">
    <source>
        <dbReference type="ARBA" id="ARBA00022475"/>
    </source>
</evidence>
<dbReference type="PANTHER" id="PTHR43553:SF24">
    <property type="entry name" value="ENERGY-COUPLING FACTOR TRANSPORTER ATP-BINDING PROTEIN ECFA1"/>
    <property type="match status" value="1"/>
</dbReference>
<reference evidence="10 11" key="1">
    <citation type="submission" date="2019-11" db="EMBL/GenBank/DDBJ databases">
        <title>Draft genome sequences of five Paenibacillus species of dairy origin.</title>
        <authorList>
            <person name="Olajide A.M."/>
            <person name="Chen S."/>
            <person name="Lapointe G."/>
        </authorList>
    </citation>
    <scope>NUCLEOTIDE SEQUENCE [LARGE SCALE GENOMIC DNA]</scope>
    <source>
        <strain evidence="10 11">12CR55</strain>
    </source>
</reference>
<keyword evidence="6 10" id="KW-0067">ATP-binding</keyword>
<protein>
    <submittedName>
        <fullName evidence="10">ATP-binding cassette domain-containing protein</fullName>
    </submittedName>
</protein>
<evidence type="ECO:0000256" key="2">
    <source>
        <dbReference type="ARBA" id="ARBA00005417"/>
    </source>
</evidence>
<dbReference type="CDD" id="cd03225">
    <property type="entry name" value="ABC_cobalt_CbiO_domain1"/>
    <property type="match status" value="1"/>
</dbReference>
<comment type="caution">
    <text evidence="10">The sequence shown here is derived from an EMBL/GenBank/DDBJ whole genome shotgun (WGS) entry which is preliminary data.</text>
</comment>
<evidence type="ECO:0000256" key="8">
    <source>
        <dbReference type="ARBA" id="ARBA00023136"/>
    </source>
</evidence>
<dbReference type="InterPro" id="IPR017871">
    <property type="entry name" value="ABC_transporter-like_CS"/>
</dbReference>
<dbReference type="GO" id="GO:0042626">
    <property type="term" value="F:ATPase-coupled transmembrane transporter activity"/>
    <property type="evidence" value="ECO:0007669"/>
    <property type="project" value="TreeGrafter"/>
</dbReference>
<evidence type="ECO:0000256" key="3">
    <source>
        <dbReference type="ARBA" id="ARBA00022448"/>
    </source>
</evidence>
<dbReference type="GO" id="GO:0016887">
    <property type="term" value="F:ATP hydrolysis activity"/>
    <property type="evidence" value="ECO:0007669"/>
    <property type="project" value="InterPro"/>
</dbReference>
<dbReference type="InterPro" id="IPR050095">
    <property type="entry name" value="ECF_ABC_transporter_ATP-bd"/>
</dbReference>
<proteinExistence type="inferred from homology"/>
<name>A0A7X3CNN0_9BACL</name>
<accession>A0A7X3CNN0</accession>
<comment type="subcellular location">
    <subcellularLocation>
        <location evidence="1">Cell membrane</location>
        <topology evidence="1">Peripheral membrane protein</topology>
    </subcellularLocation>
</comment>
<comment type="similarity">
    <text evidence="2">Belongs to the ABC transporter superfamily.</text>
</comment>
<keyword evidence="8" id="KW-0472">Membrane</keyword>
<dbReference type="GO" id="GO:0005524">
    <property type="term" value="F:ATP binding"/>
    <property type="evidence" value="ECO:0007669"/>
    <property type="project" value="UniProtKB-KW"/>
</dbReference>
<feature type="domain" description="ABC transporter" evidence="9">
    <location>
        <begin position="8"/>
        <end position="241"/>
    </location>
</feature>
<dbReference type="InterPro" id="IPR003593">
    <property type="entry name" value="AAA+_ATPase"/>
</dbReference>
<dbReference type="GO" id="GO:0015087">
    <property type="term" value="F:cobalt ion transmembrane transporter activity"/>
    <property type="evidence" value="ECO:0007669"/>
    <property type="project" value="UniProtKB-ARBA"/>
</dbReference>
<evidence type="ECO:0000256" key="6">
    <source>
        <dbReference type="ARBA" id="ARBA00022840"/>
    </source>
</evidence>
<dbReference type="RefSeq" id="WP_155611838.1">
    <property type="nucleotide sequence ID" value="NZ_WNZW01000006.1"/>
</dbReference>
<dbReference type="OrthoDB" id="9784332at2"/>
<dbReference type="PROSITE" id="PS50893">
    <property type="entry name" value="ABC_TRANSPORTER_2"/>
    <property type="match status" value="1"/>
</dbReference>
<keyword evidence="7" id="KW-1278">Translocase</keyword>
<evidence type="ECO:0000259" key="9">
    <source>
        <dbReference type="PROSITE" id="PS50893"/>
    </source>
</evidence>
<organism evidence="10 11">
    <name type="scientific">Paenibacillus woosongensis</name>
    <dbReference type="NCBI Taxonomy" id="307580"/>
    <lineage>
        <taxon>Bacteria</taxon>
        <taxon>Bacillati</taxon>
        <taxon>Bacillota</taxon>
        <taxon>Bacilli</taxon>
        <taxon>Bacillales</taxon>
        <taxon>Paenibacillaceae</taxon>
        <taxon>Paenibacillus</taxon>
    </lineage>
</organism>
<dbReference type="EMBL" id="WNZW01000006">
    <property type="protein sequence ID" value="MUG46450.1"/>
    <property type="molecule type" value="Genomic_DNA"/>
</dbReference>
<dbReference type="FunFam" id="3.40.50.300:FF:000224">
    <property type="entry name" value="Energy-coupling factor transporter ATP-binding protein EcfA"/>
    <property type="match status" value="1"/>
</dbReference>
<dbReference type="Proteomes" id="UP000447876">
    <property type="component" value="Unassembled WGS sequence"/>
</dbReference>
<dbReference type="PROSITE" id="PS00211">
    <property type="entry name" value="ABC_TRANSPORTER_1"/>
    <property type="match status" value="1"/>
</dbReference>
<dbReference type="Gene3D" id="3.40.50.300">
    <property type="entry name" value="P-loop containing nucleotide triphosphate hydrolases"/>
    <property type="match status" value="1"/>
</dbReference>
<evidence type="ECO:0000313" key="11">
    <source>
        <dbReference type="Proteomes" id="UP000447876"/>
    </source>
</evidence>
<dbReference type="PANTHER" id="PTHR43553">
    <property type="entry name" value="HEAVY METAL TRANSPORTER"/>
    <property type="match status" value="1"/>
</dbReference>
<dbReference type="AlphaFoldDB" id="A0A7X3CNN0"/>
<dbReference type="SUPFAM" id="SSF52540">
    <property type="entry name" value="P-loop containing nucleoside triphosphate hydrolases"/>
    <property type="match status" value="1"/>
</dbReference>
<evidence type="ECO:0000256" key="7">
    <source>
        <dbReference type="ARBA" id="ARBA00022967"/>
    </source>
</evidence>
<evidence type="ECO:0000256" key="5">
    <source>
        <dbReference type="ARBA" id="ARBA00022741"/>
    </source>
</evidence>
<sequence length="271" mass="29787">MAAAAYAYELNGVSFAYSPDTPVLDEVTLRIASGSWVSIVGPNGCGKSTLAKLLGGLLAANSGTIVVEGRELTQDSVWEIRPRIGMVFQNPDNQFIGSTVEEDIAFGLEGRCLSREEMIDRVQRYAEKLEISHLLTKHPAELSGGQKQRVALASILAMEPGIVIFDEASSMLDEKARGELLHIWQDMRSSGDYTLISITHDAEEIMASDRAIVLRGGAITADTAPAELFEDEELLHACRLIAPYQVRLLQELRKRGLDGDCIFPGRQTRRR</sequence>
<dbReference type="GO" id="GO:0043190">
    <property type="term" value="C:ATP-binding cassette (ABC) transporter complex"/>
    <property type="evidence" value="ECO:0007669"/>
    <property type="project" value="TreeGrafter"/>
</dbReference>
<gene>
    <name evidence="10" type="ORF">GNP95_15795</name>
</gene>
<keyword evidence="3" id="KW-0813">Transport</keyword>
<dbReference type="InterPro" id="IPR015856">
    <property type="entry name" value="ABC_transpr_CbiO/EcfA_su"/>
</dbReference>